<dbReference type="RefSeq" id="WP_259486689.1">
    <property type="nucleotide sequence ID" value="NZ_JANTEZ010000004.1"/>
</dbReference>
<dbReference type="NCBIfam" id="TIGR00004">
    <property type="entry name" value="Rid family detoxifying hydrolase"/>
    <property type="match status" value="1"/>
</dbReference>
<dbReference type="CDD" id="cd00448">
    <property type="entry name" value="YjgF_YER057c_UK114_family"/>
    <property type="match status" value="1"/>
</dbReference>
<sequence length="127" mass="13324">MPRRPLDAPDAPRAVGPYSHAASGGGRELLYLSGQTPIDPATGRLVDGGIAAQTERVFANLGLVLAAAGRTLADAVKVNVYLISMEDFAAMNEVYERMFDTPYPARTTVAVAGLPLGARVEIELVAA</sequence>
<dbReference type="Pfam" id="PF01042">
    <property type="entry name" value="Ribonuc_L-PSP"/>
    <property type="match status" value="1"/>
</dbReference>
<evidence type="ECO:0000256" key="2">
    <source>
        <dbReference type="SAM" id="MobiDB-lite"/>
    </source>
</evidence>
<dbReference type="InterPro" id="IPR035959">
    <property type="entry name" value="RutC-like_sf"/>
</dbReference>
<dbReference type="PANTHER" id="PTHR11803">
    <property type="entry name" value="2-IMINOBUTANOATE/2-IMINOPROPANOATE DEAMINASE RIDA"/>
    <property type="match status" value="1"/>
</dbReference>
<evidence type="ECO:0000256" key="1">
    <source>
        <dbReference type="ARBA" id="ARBA00010552"/>
    </source>
</evidence>
<proteinExistence type="inferred from homology"/>
<dbReference type="Proteomes" id="UP001165580">
    <property type="component" value="Unassembled WGS sequence"/>
</dbReference>
<reference evidence="3" key="1">
    <citation type="submission" date="2022-08" db="EMBL/GenBank/DDBJ databases">
        <authorList>
            <person name="Deng Y."/>
            <person name="Han X.-F."/>
            <person name="Zhang Y.-Q."/>
        </authorList>
    </citation>
    <scope>NUCLEOTIDE SEQUENCE</scope>
    <source>
        <strain evidence="3">CPCC 205716</strain>
    </source>
</reference>
<feature type="region of interest" description="Disordered" evidence="2">
    <location>
        <begin position="1"/>
        <end position="20"/>
    </location>
</feature>
<evidence type="ECO:0000313" key="3">
    <source>
        <dbReference type="EMBL" id="MCS5715180.1"/>
    </source>
</evidence>
<dbReference type="EMBL" id="JANTEZ010000004">
    <property type="protein sequence ID" value="MCS5715180.1"/>
    <property type="molecule type" value="Genomic_DNA"/>
</dbReference>
<comment type="similarity">
    <text evidence="1">Belongs to the RutC family.</text>
</comment>
<dbReference type="GO" id="GO:0016787">
    <property type="term" value="F:hydrolase activity"/>
    <property type="evidence" value="ECO:0007669"/>
    <property type="project" value="UniProtKB-KW"/>
</dbReference>
<protein>
    <submittedName>
        <fullName evidence="3">Rid family detoxifying hydrolase</fullName>
    </submittedName>
</protein>
<dbReference type="SUPFAM" id="SSF55298">
    <property type="entry name" value="YjgF-like"/>
    <property type="match status" value="1"/>
</dbReference>
<gene>
    <name evidence="3" type="ORF">NVV95_11520</name>
</gene>
<dbReference type="InterPro" id="IPR006056">
    <property type="entry name" value="RidA"/>
</dbReference>
<evidence type="ECO:0000313" key="4">
    <source>
        <dbReference type="Proteomes" id="UP001165580"/>
    </source>
</evidence>
<organism evidence="3 4">
    <name type="scientific">Herbiconiux gentiana</name>
    <dbReference type="NCBI Taxonomy" id="2970912"/>
    <lineage>
        <taxon>Bacteria</taxon>
        <taxon>Bacillati</taxon>
        <taxon>Actinomycetota</taxon>
        <taxon>Actinomycetes</taxon>
        <taxon>Micrococcales</taxon>
        <taxon>Microbacteriaceae</taxon>
        <taxon>Herbiconiux</taxon>
    </lineage>
</organism>
<dbReference type="InterPro" id="IPR006175">
    <property type="entry name" value="YjgF/YER057c/UK114"/>
</dbReference>
<dbReference type="PANTHER" id="PTHR11803:SF39">
    <property type="entry name" value="2-IMINOBUTANOATE_2-IMINOPROPANOATE DEAMINASE"/>
    <property type="match status" value="1"/>
</dbReference>
<name>A0ABT2GG39_9MICO</name>
<dbReference type="Gene3D" id="3.30.1330.40">
    <property type="entry name" value="RutC-like"/>
    <property type="match status" value="1"/>
</dbReference>
<keyword evidence="4" id="KW-1185">Reference proteome</keyword>
<accession>A0ABT2GG39</accession>
<comment type="caution">
    <text evidence="3">The sequence shown here is derived from an EMBL/GenBank/DDBJ whole genome shotgun (WGS) entry which is preliminary data.</text>
</comment>
<keyword evidence="3" id="KW-0378">Hydrolase</keyword>